<dbReference type="InterPro" id="IPR029041">
    <property type="entry name" value="FAD-linked_oxidoreductase-like"/>
</dbReference>
<keyword evidence="9" id="KW-0486">Methionine biosynthesis</keyword>
<keyword evidence="5 12" id="KW-0285">Flavoprotein</keyword>
<name>C4XPB4_SOLM1</name>
<dbReference type="GO" id="GO:0009086">
    <property type="term" value="P:methionine biosynthetic process"/>
    <property type="evidence" value="ECO:0007669"/>
    <property type="project" value="UniProtKB-KW"/>
</dbReference>
<dbReference type="PANTHER" id="PTHR45754">
    <property type="entry name" value="METHYLENETETRAHYDROFOLATE REDUCTASE"/>
    <property type="match status" value="1"/>
</dbReference>
<comment type="pathway">
    <text evidence="2 12">One-carbon metabolism; tetrahydrofolate interconversion.</text>
</comment>
<dbReference type="EC" id="1.5.1.54" evidence="12"/>
<evidence type="ECO:0000256" key="12">
    <source>
        <dbReference type="RuleBase" id="RU003862"/>
    </source>
</evidence>
<dbReference type="Pfam" id="PF02219">
    <property type="entry name" value="MTHFR"/>
    <property type="match status" value="1"/>
</dbReference>
<comment type="catalytic activity">
    <reaction evidence="11">
        <text>(6S)-5-methyl-5,6,7,8-tetrahydrofolate + NAD(+) = (6R)-5,10-methylene-5,6,7,8-tetrahydrofolate + NADH + H(+)</text>
        <dbReference type="Rhea" id="RHEA:19821"/>
        <dbReference type="ChEBI" id="CHEBI:15378"/>
        <dbReference type="ChEBI" id="CHEBI:15636"/>
        <dbReference type="ChEBI" id="CHEBI:18608"/>
        <dbReference type="ChEBI" id="CHEBI:57540"/>
        <dbReference type="ChEBI" id="CHEBI:57945"/>
        <dbReference type="EC" id="1.5.1.54"/>
    </reaction>
    <physiologicalReaction direction="right-to-left" evidence="11">
        <dbReference type="Rhea" id="RHEA:19823"/>
    </physiologicalReaction>
</comment>
<dbReference type="eggNOG" id="COG0685">
    <property type="taxonomic scope" value="Bacteria"/>
</dbReference>
<comment type="pathway">
    <text evidence="10">Amino-acid biosynthesis; L-methionine biosynthesis via de novo pathway.</text>
</comment>
<dbReference type="UniPathway" id="UPA00193"/>
<evidence type="ECO:0000313" key="14">
    <source>
        <dbReference type="Proteomes" id="UP000009071"/>
    </source>
</evidence>
<keyword evidence="14" id="KW-1185">Reference proteome</keyword>
<evidence type="ECO:0000256" key="4">
    <source>
        <dbReference type="ARBA" id="ARBA00022605"/>
    </source>
</evidence>
<dbReference type="InterPro" id="IPR003171">
    <property type="entry name" value="Mehydrof_redctse-like"/>
</dbReference>
<evidence type="ECO:0000256" key="10">
    <source>
        <dbReference type="ARBA" id="ARBA00034478"/>
    </source>
</evidence>
<evidence type="ECO:0000256" key="5">
    <source>
        <dbReference type="ARBA" id="ARBA00022630"/>
    </source>
</evidence>
<dbReference type="Proteomes" id="UP000009071">
    <property type="component" value="Chromosome"/>
</dbReference>
<dbReference type="GO" id="GO:0035999">
    <property type="term" value="P:tetrahydrofolate interconversion"/>
    <property type="evidence" value="ECO:0007669"/>
    <property type="project" value="UniProtKB-UniPathway"/>
</dbReference>
<keyword evidence="8" id="KW-0520">NAD</keyword>
<dbReference type="AlphaFoldDB" id="C4XPB4"/>
<evidence type="ECO:0000256" key="3">
    <source>
        <dbReference type="ARBA" id="ARBA00006743"/>
    </source>
</evidence>
<dbReference type="GO" id="GO:0005829">
    <property type="term" value="C:cytosol"/>
    <property type="evidence" value="ECO:0007669"/>
    <property type="project" value="InterPro"/>
</dbReference>
<dbReference type="PANTHER" id="PTHR45754:SF3">
    <property type="entry name" value="METHYLENETETRAHYDROFOLATE REDUCTASE (NADPH)"/>
    <property type="match status" value="1"/>
</dbReference>
<dbReference type="GO" id="GO:0071949">
    <property type="term" value="F:FAD binding"/>
    <property type="evidence" value="ECO:0007669"/>
    <property type="project" value="TreeGrafter"/>
</dbReference>
<protein>
    <recommendedName>
        <fullName evidence="12">Methylenetetrahydrofolate reductase</fullName>
        <ecNumber evidence="12">1.5.1.54</ecNumber>
    </recommendedName>
</protein>
<evidence type="ECO:0000256" key="2">
    <source>
        <dbReference type="ARBA" id="ARBA00004777"/>
    </source>
</evidence>
<accession>C4XPB4</accession>
<evidence type="ECO:0000313" key="13">
    <source>
        <dbReference type="EMBL" id="BAH75095.1"/>
    </source>
</evidence>
<keyword evidence="4" id="KW-0028">Amino-acid biosynthesis</keyword>
<dbReference type="NCBIfam" id="TIGR00676">
    <property type="entry name" value="fadh2"/>
    <property type="match status" value="1"/>
</dbReference>
<comment type="similarity">
    <text evidence="3 12">Belongs to the methylenetetrahydrofolate reductase family.</text>
</comment>
<sequence>MPAMPTPLEEFLGKGGPGENPFVQKGVFPRFFLPLPKGDAVRIRELMEARRPFVSLEFFPPKEREAWDGFFGVVEKLIPVRPLFVSVTYGAGGSTHAHTLEIVSRLKTAYGLEPMAHLTCVGASKDKIRGFLGALAQAGVDNVLALRGDPPKGQETFVPDSEDFQHASDLVAFIRAEYPNLCLGVAGYPECHPEAVSPQEDLEHLRHKLALGGSFAVTQLFFDNDRYFDFVARARAAGIDAPMVPGVLPVLSLASIKRFAALCGASLPPAYMAELEAADAAGGNAAVAEVGIAYARKQAQDLLRRGAPGVHLYTLNKAEAVLSIVSGLEY</sequence>
<comment type="cofactor">
    <cofactor evidence="1 12">
        <name>FAD</name>
        <dbReference type="ChEBI" id="CHEBI:57692"/>
    </cofactor>
</comment>
<evidence type="ECO:0000256" key="1">
    <source>
        <dbReference type="ARBA" id="ARBA00001974"/>
    </source>
</evidence>
<dbReference type="Gene3D" id="3.20.20.220">
    <property type="match status" value="1"/>
</dbReference>
<dbReference type="InterPro" id="IPR004620">
    <property type="entry name" value="MTHF_reductase_bac"/>
</dbReference>
<dbReference type="GO" id="GO:0106312">
    <property type="term" value="F:methylenetetrahydrofolate reductase (NADH) activity"/>
    <property type="evidence" value="ECO:0007669"/>
    <property type="project" value="UniProtKB-EC"/>
</dbReference>
<evidence type="ECO:0000256" key="8">
    <source>
        <dbReference type="ARBA" id="ARBA00023027"/>
    </source>
</evidence>
<dbReference type="EMBL" id="AP010904">
    <property type="protein sequence ID" value="BAH75095.1"/>
    <property type="molecule type" value="Genomic_DNA"/>
</dbReference>
<evidence type="ECO:0000256" key="7">
    <source>
        <dbReference type="ARBA" id="ARBA00023002"/>
    </source>
</evidence>
<dbReference type="SUPFAM" id="SSF51730">
    <property type="entry name" value="FAD-linked oxidoreductase"/>
    <property type="match status" value="1"/>
</dbReference>
<proteinExistence type="inferred from homology"/>
<dbReference type="STRING" id="573370.DMR_16040"/>
<dbReference type="KEGG" id="dma:DMR_16040"/>
<evidence type="ECO:0000256" key="11">
    <source>
        <dbReference type="ARBA" id="ARBA00048628"/>
    </source>
</evidence>
<evidence type="ECO:0000256" key="6">
    <source>
        <dbReference type="ARBA" id="ARBA00022827"/>
    </source>
</evidence>
<keyword evidence="7 12" id="KW-0560">Oxidoreductase</keyword>
<organism evidence="13 14">
    <name type="scientific">Solidesulfovibrio magneticus (strain ATCC 700980 / DSM 13731 / RS-1)</name>
    <name type="common">Desulfovibrio magneticus</name>
    <dbReference type="NCBI Taxonomy" id="573370"/>
    <lineage>
        <taxon>Bacteria</taxon>
        <taxon>Pseudomonadati</taxon>
        <taxon>Thermodesulfobacteriota</taxon>
        <taxon>Desulfovibrionia</taxon>
        <taxon>Desulfovibrionales</taxon>
        <taxon>Desulfovibrionaceae</taxon>
        <taxon>Solidesulfovibrio</taxon>
    </lineage>
</organism>
<dbReference type="HOGENOM" id="CLU_025841_0_2_7"/>
<evidence type="ECO:0000256" key="9">
    <source>
        <dbReference type="ARBA" id="ARBA00023167"/>
    </source>
</evidence>
<gene>
    <name evidence="13" type="primary">metF</name>
    <name evidence="13" type="ordered locus">DMR_16040</name>
</gene>
<keyword evidence="6 12" id="KW-0274">FAD</keyword>
<reference evidence="13 14" key="1">
    <citation type="journal article" date="2009" name="Genome Res.">
        <title>Whole genome sequence of Desulfovibrio magneticus strain RS-1 revealed common gene clusters in magnetotactic bacteria.</title>
        <authorList>
            <person name="Nakazawa H."/>
            <person name="Arakaki A."/>
            <person name="Narita-Yamada S."/>
            <person name="Yashiro I."/>
            <person name="Jinno K."/>
            <person name="Aoki N."/>
            <person name="Tsuruyama A."/>
            <person name="Okamura Y."/>
            <person name="Tanikawa S."/>
            <person name="Fujita N."/>
            <person name="Takeyama H."/>
            <person name="Matsunaga T."/>
        </authorList>
    </citation>
    <scope>NUCLEOTIDE SEQUENCE [LARGE SCALE GENOMIC DNA]</scope>
    <source>
        <strain evidence="14">ATCC 700980 / DSM 13731 / RS-1</strain>
    </source>
</reference>
<dbReference type="CDD" id="cd00537">
    <property type="entry name" value="MTHFR"/>
    <property type="match status" value="1"/>
</dbReference>